<dbReference type="PANTHER" id="PTHR30383:SF31">
    <property type="entry name" value="SGNH HYDROLASE-TYPE ESTERASE DOMAIN-CONTAINING PROTEIN-RELATED"/>
    <property type="match status" value="1"/>
</dbReference>
<name>A0A9P7RBY0_9PEZI</name>
<dbReference type="InterPro" id="IPR013517">
    <property type="entry name" value="FG-GAP"/>
</dbReference>
<comment type="caution">
    <text evidence="3">The sequence shown here is derived from an EMBL/GenBank/DDBJ whole genome shotgun (WGS) entry which is preliminary data.</text>
</comment>
<sequence>MGLDTVDSMMRWLTGLWLAGSGLAGLGAAFPANYDPRKDDFPTVETHPFADFGPVVIKRAHKPDLRILPLGASIMSGVGSTNGNGLRKPLRDALRFDGFEVDMVGGRNSGTMKDNDHEANPGDILTEIRTRLQHALGYKANVIIINGGTNDAVRTIDPAGIYHRMDDMLSDIWNSEDMGNACIMLSTLLDTSDEAGAVNRIFINQEYRRLVNDREADGRCIVLADMDPPEGPQHGWIQAKDAKPEWADYKPDEIPHTHPNDEGHRKMAYIFYRAILKAVALGQVMPPSTEFEVADPVCDKFSGSGLNPGGRTQRGTGNDDDVYRHYSEEMGIIWSTTESEWDRDQWRFARLFSDKYDDFIAWVKTSDTSNTFAVWSNSGDGKGEFTKLSADFDPGMYCDAGSQYFIDMNGDGLDDMVCIDSKGNAYLSINNGDGGRGVRPPTFRHLGLIKSTETSSRDNVRMADIDGDGRGDYLVIDKLGTVTAWRNGWVDDKPKYWQALGVRWEDQYTRDIKGVQFHDINGDGRDDWLWTDKTGATTTFTNSRSCKKKKEGDGLNVAWRQGFFEKEGTGPTHKGVPGYITKQETDLRKRVHFARVYGGSSSFGNLSLKDYVFLEHAKLSNGMHSFKMRVWKNTGGGASKLKMDGNKYCNMVGHADGRSDYVWTWSNGKMELFMNRGKKAIADNDAEGFWDWSPGVIWTPPAAMHRLDLHLADWDGDGACDIIYVNPKNNQLRVFINEYPKIQSWQFTEISQVPTLPCHERRGVGINDLAVRFADLTGNKRADFLCLRPDGFITGLLHQNDGSFKAVGQVKVAEGHDRAMLRFADVNGDGRDDLLWIEKFSGDTWAWYNEGEDASRPLGSAFHWRQQTEMAYAGLAAGTCLFYTDLSGDFRADEHYVLESINNIAETSFSPACGLSNVEGDDPEGVIDPKLPVRPEDPNSGNDEVPEGICSYKFLGTTQLTLKNTWENSGARASLEKWFETNSPPTWSTNYLNKILGTQITCGDIFHSCAGPSKNCSEYNPPEAFYVHMQIANLHDGMAKFWGMMVNDSVTALGSDITTIVNKYGTPKDDTNTILNMLVGLFTSLAGVGGTISDALPGSTGAGVLGKFVNPMTLFAGVIAIAATTAENVPEVDPAGLEQDLKDSYSTMFSHISNHCKTALSSVINGETVPRIGEEGMREYILRHFDDGAWLSSEWVGDMIDMMATNVFGKFREFALIRSMKTANKREYKFLVTSADQKVVPTGNGVTYMNQEACESKAARMWYDNNCIALGYAEIGVDSKLKHYTISDSEAEDMKHWIRDFRAALINNYECYKLKDGDGKLDDPVFPPPFDAAAMIEYPVCFWNLWSKDVTTNT</sequence>
<evidence type="ECO:0000259" key="2">
    <source>
        <dbReference type="Pfam" id="PF13472"/>
    </source>
</evidence>
<dbReference type="InterPro" id="IPR036514">
    <property type="entry name" value="SGNH_hydro_sf"/>
</dbReference>
<feature type="domain" description="SGNH hydrolase-type esterase" evidence="2">
    <location>
        <begin position="70"/>
        <end position="265"/>
    </location>
</feature>
<dbReference type="InterPro" id="IPR013830">
    <property type="entry name" value="SGNH_hydro"/>
</dbReference>
<dbReference type="Pfam" id="PF13472">
    <property type="entry name" value="Lipase_GDSL_2"/>
    <property type="match status" value="1"/>
</dbReference>
<dbReference type="Proteomes" id="UP000699042">
    <property type="component" value="Unassembled WGS sequence"/>
</dbReference>
<reference evidence="3" key="1">
    <citation type="submission" date="2021-05" db="EMBL/GenBank/DDBJ databases">
        <title>Comparative genomics of three Colletotrichum scovillei strains and genetic complementation revealed genes involved fungal growth and virulence on chili pepper.</title>
        <authorList>
            <person name="Hsieh D.-K."/>
            <person name="Chuang S.-C."/>
            <person name="Chen C.-Y."/>
            <person name="Chao Y.-T."/>
            <person name="Lu M.-Y.J."/>
            <person name="Lee M.-H."/>
            <person name="Shih M.-C."/>
        </authorList>
    </citation>
    <scope>NUCLEOTIDE SEQUENCE</scope>
    <source>
        <strain evidence="3">Coll-153</strain>
    </source>
</reference>
<evidence type="ECO:0000313" key="4">
    <source>
        <dbReference type="Proteomes" id="UP000699042"/>
    </source>
</evidence>
<keyword evidence="4" id="KW-1185">Reference proteome</keyword>
<protein>
    <submittedName>
        <fullName evidence="3">Fg-gap repeat domain-containing protein</fullName>
    </submittedName>
</protein>
<dbReference type="EMBL" id="JAESDN010000003">
    <property type="protein sequence ID" value="KAG7053191.1"/>
    <property type="molecule type" value="Genomic_DNA"/>
</dbReference>
<dbReference type="InterPro" id="IPR028994">
    <property type="entry name" value="Integrin_alpha_N"/>
</dbReference>
<dbReference type="Gene3D" id="3.40.50.1110">
    <property type="entry name" value="SGNH hydrolase"/>
    <property type="match status" value="1"/>
</dbReference>
<evidence type="ECO:0000256" key="1">
    <source>
        <dbReference type="ARBA" id="ARBA00022729"/>
    </source>
</evidence>
<dbReference type="SUPFAM" id="SSF52266">
    <property type="entry name" value="SGNH hydrolase"/>
    <property type="match status" value="1"/>
</dbReference>
<gene>
    <name evidence="3" type="ORF">JMJ77_000282</name>
</gene>
<keyword evidence="1" id="KW-0732">Signal</keyword>
<dbReference type="GO" id="GO:0004622">
    <property type="term" value="F:phosphatidylcholine lysophospholipase activity"/>
    <property type="evidence" value="ECO:0007669"/>
    <property type="project" value="TreeGrafter"/>
</dbReference>
<dbReference type="Pfam" id="PF13517">
    <property type="entry name" value="FG-GAP_3"/>
    <property type="match status" value="2"/>
</dbReference>
<organism evidence="3 4">
    <name type="scientific">Colletotrichum scovillei</name>
    <dbReference type="NCBI Taxonomy" id="1209932"/>
    <lineage>
        <taxon>Eukaryota</taxon>
        <taxon>Fungi</taxon>
        <taxon>Dikarya</taxon>
        <taxon>Ascomycota</taxon>
        <taxon>Pezizomycotina</taxon>
        <taxon>Sordariomycetes</taxon>
        <taxon>Hypocreomycetidae</taxon>
        <taxon>Glomerellales</taxon>
        <taxon>Glomerellaceae</taxon>
        <taxon>Colletotrichum</taxon>
        <taxon>Colletotrichum acutatum species complex</taxon>
    </lineage>
</organism>
<evidence type="ECO:0000313" key="3">
    <source>
        <dbReference type="EMBL" id="KAG7053191.1"/>
    </source>
</evidence>
<dbReference type="SUPFAM" id="SSF69318">
    <property type="entry name" value="Integrin alpha N-terminal domain"/>
    <property type="match status" value="2"/>
</dbReference>
<proteinExistence type="predicted"/>
<dbReference type="InterPro" id="IPR051532">
    <property type="entry name" value="Ester_Hydrolysis_Enzymes"/>
</dbReference>
<dbReference type="PANTHER" id="PTHR30383">
    <property type="entry name" value="THIOESTERASE 1/PROTEASE 1/LYSOPHOSPHOLIPASE L1"/>
    <property type="match status" value="1"/>
</dbReference>
<accession>A0A9P7RBY0</accession>